<evidence type="ECO:0000259" key="1">
    <source>
        <dbReference type="Pfam" id="PF19077"/>
    </source>
</evidence>
<dbReference type="Gene3D" id="2.60.40.10">
    <property type="entry name" value="Immunoglobulins"/>
    <property type="match status" value="2"/>
</dbReference>
<keyword evidence="3" id="KW-1185">Reference proteome</keyword>
<gene>
    <name evidence="2" type="ORF">CS022_23280</name>
</gene>
<dbReference type="NCBIfam" id="NF033510">
    <property type="entry name" value="Ca_tandemer"/>
    <property type="match status" value="2"/>
</dbReference>
<dbReference type="Proteomes" id="UP000290287">
    <property type="component" value="Unassembled WGS sequence"/>
</dbReference>
<sequence>MTVTVDDTTYTLPATVDNEGNFSVTLPDDLIDNTDGSGSFDITVSVTDSAGNITTVTDTVDYTVDTSGPTSSTSSVTLDPIGTDGIINASEATQDQTISGTVTGEFNTDDAVTVSVGNNTYSANVDENGDFSVTVPGSVLAANNQVNVTATVSDDAGNTATITNSVPYTVDTDAT</sequence>
<dbReference type="Pfam" id="PF19077">
    <property type="entry name" value="Big_13"/>
    <property type="match status" value="1"/>
</dbReference>
<feature type="non-terminal residue" evidence="2">
    <location>
        <position position="175"/>
    </location>
</feature>
<comment type="caution">
    <text evidence="2">The sequence shown here is derived from an EMBL/GenBank/DDBJ whole genome shotgun (WGS) entry which is preliminary data.</text>
</comment>
<organism evidence="2 3">
    <name type="scientific">Veronia nyctiphanis</name>
    <dbReference type="NCBI Taxonomy" id="1278244"/>
    <lineage>
        <taxon>Bacteria</taxon>
        <taxon>Pseudomonadati</taxon>
        <taxon>Pseudomonadota</taxon>
        <taxon>Gammaproteobacteria</taxon>
        <taxon>Vibrionales</taxon>
        <taxon>Vibrionaceae</taxon>
        <taxon>Veronia</taxon>
    </lineage>
</organism>
<dbReference type="InterPro" id="IPR049826">
    <property type="entry name" value="Ig-like_ice"/>
</dbReference>
<dbReference type="InterPro" id="IPR044016">
    <property type="entry name" value="Big_13"/>
</dbReference>
<evidence type="ECO:0000313" key="3">
    <source>
        <dbReference type="Proteomes" id="UP000290287"/>
    </source>
</evidence>
<dbReference type="OrthoDB" id="5649378at2"/>
<dbReference type="RefSeq" id="WP_129124252.1">
    <property type="nucleotide sequence ID" value="NZ_PEIB01000049.1"/>
</dbReference>
<feature type="domain" description="Bacterial Ig-like" evidence="1">
    <location>
        <begin position="2"/>
        <end position="66"/>
    </location>
</feature>
<reference evidence="2 3" key="1">
    <citation type="submission" date="2017-10" db="EMBL/GenBank/DDBJ databases">
        <title>Nyctiphanis sp. nov., isolated from the stomach of the euphausiid Nyctiphanes simplex (Hansen, 1911) in the Gulf of California.</title>
        <authorList>
            <person name="Gomez-Gil B."/>
            <person name="Aguilar-Mendez M."/>
            <person name="Lopez-Cortes A."/>
            <person name="Gomez-Gutierrez J."/>
            <person name="Roque A."/>
            <person name="Lang E."/>
            <person name="Gonzalez-Castillo A."/>
        </authorList>
    </citation>
    <scope>NUCLEOTIDE SEQUENCE [LARGE SCALE GENOMIC DNA]</scope>
    <source>
        <strain evidence="2 3">CAIM 600</strain>
    </source>
</reference>
<dbReference type="NCBIfam" id="NF012196">
    <property type="entry name" value="Ig_like_ice"/>
    <property type="match status" value="1"/>
</dbReference>
<dbReference type="InterPro" id="IPR013783">
    <property type="entry name" value="Ig-like_fold"/>
</dbReference>
<evidence type="ECO:0000313" key="2">
    <source>
        <dbReference type="EMBL" id="RXJ70462.1"/>
    </source>
</evidence>
<accession>A0A4Q0YIC7</accession>
<name>A0A4Q0YIC7_9GAMM</name>
<protein>
    <recommendedName>
        <fullName evidence="1">Bacterial Ig-like domain-containing protein</fullName>
    </recommendedName>
</protein>
<proteinExistence type="predicted"/>
<dbReference type="AlphaFoldDB" id="A0A4Q0YIC7"/>
<dbReference type="EMBL" id="PEIB01000049">
    <property type="protein sequence ID" value="RXJ70462.1"/>
    <property type="molecule type" value="Genomic_DNA"/>
</dbReference>